<gene>
    <name evidence="6" type="ORF">M422DRAFT_76119</name>
</gene>
<dbReference type="AlphaFoldDB" id="A0A0C9U334"/>
<dbReference type="InterPro" id="IPR050223">
    <property type="entry name" value="D-isomer_2-hydroxyacid_DH"/>
</dbReference>
<dbReference type="Gene3D" id="3.40.50.720">
    <property type="entry name" value="NAD(P)-binding Rossmann-like Domain"/>
    <property type="match status" value="2"/>
</dbReference>
<dbReference type="SUPFAM" id="SSF51735">
    <property type="entry name" value="NAD(P)-binding Rossmann-fold domains"/>
    <property type="match status" value="1"/>
</dbReference>
<keyword evidence="1 2" id="KW-0560">Oxidoreductase</keyword>
<feature type="region of interest" description="Disordered" evidence="3">
    <location>
        <begin position="22"/>
        <end position="43"/>
    </location>
</feature>
<dbReference type="InterPro" id="IPR036291">
    <property type="entry name" value="NAD(P)-bd_dom_sf"/>
</dbReference>
<dbReference type="EMBL" id="KN837170">
    <property type="protein sequence ID" value="KIJ37273.1"/>
    <property type="molecule type" value="Genomic_DNA"/>
</dbReference>
<dbReference type="SUPFAM" id="SSF52283">
    <property type="entry name" value="Formate/glycerate dehydrogenase catalytic domain-like"/>
    <property type="match status" value="1"/>
</dbReference>
<evidence type="ECO:0000256" key="2">
    <source>
        <dbReference type="RuleBase" id="RU003719"/>
    </source>
</evidence>
<dbReference type="InterPro" id="IPR006140">
    <property type="entry name" value="D-isomer_DH_NAD-bd"/>
</dbReference>
<feature type="domain" description="D-isomer specific 2-hydroxyacid dehydrogenase catalytic" evidence="4">
    <location>
        <begin position="53"/>
        <end position="394"/>
    </location>
</feature>
<dbReference type="OrthoDB" id="9991913at2759"/>
<dbReference type="Proteomes" id="UP000054279">
    <property type="component" value="Unassembled WGS sequence"/>
</dbReference>
<dbReference type="PANTHER" id="PTHR10996:SF277">
    <property type="entry name" value="GLYOXYLATE REDUCTASE_HYDROXYPYRUVATE REDUCTASE"/>
    <property type="match status" value="1"/>
</dbReference>
<evidence type="ECO:0000313" key="6">
    <source>
        <dbReference type="EMBL" id="KIJ37273.1"/>
    </source>
</evidence>
<evidence type="ECO:0000313" key="7">
    <source>
        <dbReference type="Proteomes" id="UP000054279"/>
    </source>
</evidence>
<protein>
    <recommendedName>
        <fullName evidence="8">Glyoxylate reductase</fullName>
    </recommendedName>
</protein>
<dbReference type="CDD" id="cd05301">
    <property type="entry name" value="GDH"/>
    <property type="match status" value="1"/>
</dbReference>
<dbReference type="Pfam" id="PF00389">
    <property type="entry name" value="2-Hacid_dh"/>
    <property type="match status" value="1"/>
</dbReference>
<evidence type="ECO:0000259" key="4">
    <source>
        <dbReference type="Pfam" id="PF00389"/>
    </source>
</evidence>
<feature type="domain" description="D-isomer specific 2-hydroxyacid dehydrogenase NAD-binding" evidence="5">
    <location>
        <begin position="163"/>
        <end position="367"/>
    </location>
</feature>
<dbReference type="GO" id="GO:0016618">
    <property type="term" value="F:hydroxypyruvate reductase [NAD(P)H] activity"/>
    <property type="evidence" value="ECO:0007669"/>
    <property type="project" value="TreeGrafter"/>
</dbReference>
<accession>A0A0C9U334</accession>
<evidence type="ECO:0000256" key="1">
    <source>
        <dbReference type="ARBA" id="ARBA00023002"/>
    </source>
</evidence>
<evidence type="ECO:0000256" key="3">
    <source>
        <dbReference type="SAM" id="MobiDB-lite"/>
    </source>
</evidence>
<sequence>MDNAQQHPVKMANAPALYSFQPDVTAKSESSSNPRPASQNTDKISRMVATHKIVITRDIGEKALKILEQERSDLNVYLQIWSEPRPADRDWLLRHIEGASGVLIMLSEKVDEEFLEAAGPSLKVVSTMSVGCEHVNVPALAKRGIKLGYTPDVLTEAVADISVMLALMATRNAAVGMKVVASGEWPTYPWSPFSFCGPQLSTLSPSKPSPKIAGFIGYGRIGRATARRLAAFGLAHVIYASSTSASLASSPTPDSLPPFPPNPTPDTAIEVSLATLAAHSDVLFVLAPHTPQTHHIVNNELLDLMKPTAVVVNAARGSLVDSDALAAALREGKIFGAGLDVVEGEPFIEKDHPLLKESNCVILPHVGSATFETREAMATLAARNLLSGLLDEPLEAGVDMSQYLN</sequence>
<evidence type="ECO:0008006" key="8">
    <source>
        <dbReference type="Google" id="ProtNLM"/>
    </source>
</evidence>
<dbReference type="Pfam" id="PF02826">
    <property type="entry name" value="2-Hacid_dh_C"/>
    <property type="match status" value="1"/>
</dbReference>
<dbReference type="InterPro" id="IPR029753">
    <property type="entry name" value="D-isomer_DH_CS"/>
</dbReference>
<dbReference type="GO" id="GO:0030267">
    <property type="term" value="F:glyoxylate reductase (NADPH) activity"/>
    <property type="evidence" value="ECO:0007669"/>
    <property type="project" value="TreeGrafter"/>
</dbReference>
<dbReference type="GO" id="GO:0005829">
    <property type="term" value="C:cytosol"/>
    <property type="evidence" value="ECO:0007669"/>
    <property type="project" value="TreeGrafter"/>
</dbReference>
<proteinExistence type="inferred from homology"/>
<dbReference type="PROSITE" id="PS00671">
    <property type="entry name" value="D_2_HYDROXYACID_DH_3"/>
    <property type="match status" value="1"/>
</dbReference>
<name>A0A0C9U334_SPHS4</name>
<dbReference type="HOGENOM" id="CLU_019796_1_2_1"/>
<feature type="compositionally biased region" description="Polar residues" evidence="3">
    <location>
        <begin position="27"/>
        <end position="42"/>
    </location>
</feature>
<comment type="similarity">
    <text evidence="2">Belongs to the D-isomer specific 2-hydroxyacid dehydrogenase family.</text>
</comment>
<reference evidence="6 7" key="1">
    <citation type="submission" date="2014-06" db="EMBL/GenBank/DDBJ databases">
        <title>Evolutionary Origins and Diversification of the Mycorrhizal Mutualists.</title>
        <authorList>
            <consortium name="DOE Joint Genome Institute"/>
            <consortium name="Mycorrhizal Genomics Consortium"/>
            <person name="Kohler A."/>
            <person name="Kuo A."/>
            <person name="Nagy L.G."/>
            <person name="Floudas D."/>
            <person name="Copeland A."/>
            <person name="Barry K.W."/>
            <person name="Cichocki N."/>
            <person name="Veneault-Fourrey C."/>
            <person name="LaButti K."/>
            <person name="Lindquist E.A."/>
            <person name="Lipzen A."/>
            <person name="Lundell T."/>
            <person name="Morin E."/>
            <person name="Murat C."/>
            <person name="Riley R."/>
            <person name="Ohm R."/>
            <person name="Sun H."/>
            <person name="Tunlid A."/>
            <person name="Henrissat B."/>
            <person name="Grigoriev I.V."/>
            <person name="Hibbett D.S."/>
            <person name="Martin F."/>
        </authorList>
    </citation>
    <scope>NUCLEOTIDE SEQUENCE [LARGE SCALE GENOMIC DNA]</scope>
    <source>
        <strain evidence="6 7">SS14</strain>
    </source>
</reference>
<dbReference type="PANTHER" id="PTHR10996">
    <property type="entry name" value="2-HYDROXYACID DEHYDROGENASE-RELATED"/>
    <property type="match status" value="1"/>
</dbReference>
<dbReference type="InterPro" id="IPR006139">
    <property type="entry name" value="D-isomer_2_OHA_DH_cat_dom"/>
</dbReference>
<evidence type="ECO:0000259" key="5">
    <source>
        <dbReference type="Pfam" id="PF02826"/>
    </source>
</evidence>
<organism evidence="6 7">
    <name type="scientific">Sphaerobolus stellatus (strain SS14)</name>
    <dbReference type="NCBI Taxonomy" id="990650"/>
    <lineage>
        <taxon>Eukaryota</taxon>
        <taxon>Fungi</taxon>
        <taxon>Dikarya</taxon>
        <taxon>Basidiomycota</taxon>
        <taxon>Agaricomycotina</taxon>
        <taxon>Agaricomycetes</taxon>
        <taxon>Phallomycetidae</taxon>
        <taxon>Geastrales</taxon>
        <taxon>Sphaerobolaceae</taxon>
        <taxon>Sphaerobolus</taxon>
    </lineage>
</organism>
<keyword evidence="7" id="KW-1185">Reference proteome</keyword>
<dbReference type="GO" id="GO:0051287">
    <property type="term" value="F:NAD binding"/>
    <property type="evidence" value="ECO:0007669"/>
    <property type="project" value="InterPro"/>
</dbReference>